<dbReference type="PANTHER" id="PTHR15256">
    <property type="entry name" value="INTEGRAL MEMBRANE PROTEIN DGCR2/IDD"/>
    <property type="match status" value="1"/>
</dbReference>
<dbReference type="InterPro" id="IPR042378">
    <property type="entry name" value="IDD"/>
</dbReference>
<gene>
    <name evidence="2" type="primary">LOC117210637</name>
</gene>
<keyword evidence="1" id="KW-1185">Reference proteome</keyword>
<evidence type="ECO:0000313" key="1">
    <source>
        <dbReference type="Proteomes" id="UP000515164"/>
    </source>
</evidence>
<organism evidence="1 2">
    <name type="scientific">Bombus bifarius</name>
    <dbReference type="NCBI Taxonomy" id="103933"/>
    <lineage>
        <taxon>Eukaryota</taxon>
        <taxon>Metazoa</taxon>
        <taxon>Ecdysozoa</taxon>
        <taxon>Arthropoda</taxon>
        <taxon>Hexapoda</taxon>
        <taxon>Insecta</taxon>
        <taxon>Pterygota</taxon>
        <taxon>Neoptera</taxon>
        <taxon>Endopterygota</taxon>
        <taxon>Hymenoptera</taxon>
        <taxon>Apocrita</taxon>
        <taxon>Aculeata</taxon>
        <taxon>Apoidea</taxon>
        <taxon>Anthophila</taxon>
        <taxon>Apidae</taxon>
        <taxon>Bombus</taxon>
        <taxon>Pyrobombus</taxon>
    </lineage>
</organism>
<dbReference type="Proteomes" id="UP000515164">
    <property type="component" value="Unplaced"/>
</dbReference>
<dbReference type="KEGG" id="bbif:117210637"/>
<reference evidence="2" key="1">
    <citation type="submission" date="2025-08" db="UniProtKB">
        <authorList>
            <consortium name="RefSeq"/>
        </authorList>
    </citation>
    <scope>IDENTIFICATION</scope>
    <source>
        <tissue evidence="2">Muscle</tissue>
    </source>
</reference>
<accession>A0A6P8MN13</accession>
<dbReference type="AlphaFoldDB" id="A0A6P8MN13"/>
<sequence length="114" mass="12899">MITLNATNSSCADFQGETIRHALTLEDVLSVCSYCICYNSRPDWCVSIVCHPPEPCRKFRLGKRCCEFECLDHVENITGTGEIYVLEDKISSSSSTHQQTLLWAMSSMVLLRLF</sequence>
<proteinExistence type="predicted"/>
<dbReference type="PANTHER" id="PTHR15256:SF6">
    <property type="entry name" value="INTEGRAL MEMBRANE PROTEIN DGCR2_IDD"/>
    <property type="match status" value="1"/>
</dbReference>
<name>A0A6P8MN13_9HYME</name>
<protein>
    <submittedName>
        <fullName evidence="2">Uncharacterized protein LOC117210637</fullName>
    </submittedName>
</protein>
<dbReference type="GeneID" id="117210637"/>
<dbReference type="GO" id="GO:0016020">
    <property type="term" value="C:membrane"/>
    <property type="evidence" value="ECO:0007669"/>
    <property type="project" value="TreeGrafter"/>
</dbReference>
<dbReference type="RefSeq" id="XP_033309738.1">
    <property type="nucleotide sequence ID" value="XM_033453847.1"/>
</dbReference>
<evidence type="ECO:0000313" key="2">
    <source>
        <dbReference type="RefSeq" id="XP_033309738.1"/>
    </source>
</evidence>